<feature type="region of interest" description="Disordered" evidence="2">
    <location>
        <begin position="96"/>
        <end position="158"/>
    </location>
</feature>
<dbReference type="Pfam" id="PF07261">
    <property type="entry name" value="DnaB_2"/>
    <property type="match status" value="1"/>
</dbReference>
<feature type="compositionally biased region" description="Polar residues" evidence="2">
    <location>
        <begin position="98"/>
        <end position="109"/>
    </location>
</feature>
<sequence length="306" mass="35683">MNYIKEINGFHKRNIFEPLSSSAVSLWFTLMHFQNLCGWKEQFSVAASQLQAQSGLKNTSFKSARRELQDKNRIIVTNRGSNRSAIYQMISQVEDYEQTQGENTPSKITPSKPRPDKKPKEVSILTKSESHSNSETTSQKNNHKTDCSSDHNPDPFIKQHELKNKNNKQSYTAASHFYRTHFSELTPYISKEIKEWATAMNEELLVHAMKKALEKNKITWRYVRGILTSWEKKGIRTVEQARKEEMQFSRQRTRYTGNVQTEIVPEWFYEQKKMRKTMQPKAVVDPEKEAEELKALLGQFAKAENK</sequence>
<dbReference type="NCBIfam" id="TIGR01446">
    <property type="entry name" value="DnaD_dom"/>
    <property type="match status" value="1"/>
</dbReference>
<dbReference type="PANTHER" id="PTHR37293">
    <property type="entry name" value="PHAGE REPLICATION PROTEIN-RELATED"/>
    <property type="match status" value="1"/>
</dbReference>
<dbReference type="AlphaFoldDB" id="A0A0U9H6M7"/>
<proteinExistence type="inferred from homology"/>
<evidence type="ECO:0000256" key="2">
    <source>
        <dbReference type="SAM" id="MobiDB-lite"/>
    </source>
</evidence>
<evidence type="ECO:0000259" key="3">
    <source>
        <dbReference type="Pfam" id="PF07261"/>
    </source>
</evidence>
<evidence type="ECO:0000313" key="4">
    <source>
        <dbReference type="EMBL" id="GAQ17728.1"/>
    </source>
</evidence>
<dbReference type="PANTHER" id="PTHR37293:SF6">
    <property type="entry name" value="DNA REPLICATION PROTEIN DNAD"/>
    <property type="match status" value="1"/>
</dbReference>
<feature type="domain" description="DnaB/C C-terminal" evidence="3">
    <location>
        <begin position="177"/>
        <end position="244"/>
    </location>
</feature>
<feature type="compositionally biased region" description="Polar residues" evidence="2">
    <location>
        <begin position="125"/>
        <end position="140"/>
    </location>
</feature>
<dbReference type="EMBL" id="BBXV01000019">
    <property type="protein sequence ID" value="GAQ17728.1"/>
    <property type="molecule type" value="Genomic_DNA"/>
</dbReference>
<organism evidence="4 5">
    <name type="scientific">Oceanobacillus picturae</name>
    <dbReference type="NCBI Taxonomy" id="171693"/>
    <lineage>
        <taxon>Bacteria</taxon>
        <taxon>Bacillati</taxon>
        <taxon>Bacillota</taxon>
        <taxon>Bacilli</taxon>
        <taxon>Bacillales</taxon>
        <taxon>Bacillaceae</taxon>
        <taxon>Oceanobacillus</taxon>
    </lineage>
</organism>
<reference evidence="5" key="1">
    <citation type="submission" date="2015-07" db="EMBL/GenBank/DDBJ databases">
        <title>Draft Genome Sequence of Oceanobacillus picturae Heshi-B3 that Was Isolated from Fermented Rice Bran with Aging Salted Mackerel, Which Was Named Heshiko as Traditional Fermented Seafood in Japan.</title>
        <authorList>
            <person name="Akuzawa S."/>
            <person name="Nakagawa J."/>
            <person name="Kanekatsu T."/>
            <person name="Kanesaki Y."/>
            <person name="Suzuki T."/>
        </authorList>
    </citation>
    <scope>NUCLEOTIDE SEQUENCE [LARGE SCALE GENOMIC DNA]</scope>
    <source>
        <strain evidence="5">Heshi-B3</strain>
    </source>
</reference>
<dbReference type="Gene3D" id="1.10.10.630">
    <property type="entry name" value="DnaD domain-like"/>
    <property type="match status" value="1"/>
</dbReference>
<feature type="compositionally biased region" description="Basic and acidic residues" evidence="2">
    <location>
        <begin position="143"/>
        <end position="158"/>
    </location>
</feature>
<reference evidence="4 5" key="2">
    <citation type="journal article" date="2016" name="Genome Announc.">
        <title>Draft Genome Sequence of Oceanobacillus picturae Heshi-B3, Isolated from Fermented Rice Bran in a Traditional Japanese Seafood Dish.</title>
        <authorList>
            <person name="Akuzawa S."/>
            <person name="Nagaoka J."/>
            <person name="Kanekatsu M."/>
            <person name="Kanesaki Y."/>
            <person name="Suzuki T."/>
        </authorList>
    </citation>
    <scope>NUCLEOTIDE SEQUENCE [LARGE SCALE GENOMIC DNA]</scope>
    <source>
        <strain evidence="4 5">Heshi-B3</strain>
    </source>
</reference>
<evidence type="ECO:0000313" key="5">
    <source>
        <dbReference type="Proteomes" id="UP000052946"/>
    </source>
</evidence>
<dbReference type="InterPro" id="IPR053162">
    <property type="entry name" value="DnaD"/>
</dbReference>
<name>A0A0U9H6M7_9BACI</name>
<dbReference type="OrthoDB" id="1047417at2"/>
<evidence type="ECO:0000256" key="1">
    <source>
        <dbReference type="ARBA" id="ARBA00093462"/>
    </source>
</evidence>
<protein>
    <submittedName>
        <fullName evidence="4">DnaD domain protein</fullName>
    </submittedName>
</protein>
<dbReference type="InterPro" id="IPR034829">
    <property type="entry name" value="DnaD-like_sf"/>
</dbReference>
<accession>A0A0U9H6M7</accession>
<comment type="similarity">
    <text evidence="1">Belongs to the DnaB/DnaD family.</text>
</comment>
<dbReference type="Proteomes" id="UP000052946">
    <property type="component" value="Unassembled WGS sequence"/>
</dbReference>
<gene>
    <name evidence="4" type="ORF">OPHB3_1653</name>
</gene>
<comment type="caution">
    <text evidence="4">The sequence shown here is derived from an EMBL/GenBank/DDBJ whole genome shotgun (WGS) entry which is preliminary data.</text>
</comment>
<dbReference type="InterPro" id="IPR006343">
    <property type="entry name" value="DnaB/C_C"/>
</dbReference>
<dbReference type="SUPFAM" id="SSF158499">
    <property type="entry name" value="DnaD domain-like"/>
    <property type="match status" value="1"/>
</dbReference>
<dbReference type="RefSeq" id="WP_058950003.1">
    <property type="nucleotide sequence ID" value="NZ_BBXV01000019.1"/>
</dbReference>